<accession>A0ACC0UL23</accession>
<protein>
    <submittedName>
        <fullName evidence="1">Uncharacterized protein</fullName>
    </submittedName>
</protein>
<reference evidence="1" key="1">
    <citation type="submission" date="2021-03" db="EMBL/GenBank/DDBJ databases">
        <title>Evolutionary priming and transition to the ectomycorrhizal habit in an iconic lineage of mushroom-forming fungi: is preadaptation a requirement?</title>
        <authorList>
            <consortium name="DOE Joint Genome Institute"/>
            <person name="Looney B.P."/>
            <person name="Miyauchi S."/>
            <person name="Morin E."/>
            <person name="Drula E."/>
            <person name="Courty P.E."/>
            <person name="Chicoki N."/>
            <person name="Fauchery L."/>
            <person name="Kohler A."/>
            <person name="Kuo A."/>
            <person name="LaButti K."/>
            <person name="Pangilinan J."/>
            <person name="Lipzen A."/>
            <person name="Riley R."/>
            <person name="Andreopoulos W."/>
            <person name="He G."/>
            <person name="Johnson J."/>
            <person name="Barry K.W."/>
            <person name="Grigoriev I.V."/>
            <person name="Nagy L."/>
            <person name="Hibbett D."/>
            <person name="Henrissat B."/>
            <person name="Matheny P.B."/>
            <person name="Labbe J."/>
            <person name="Martin A.F."/>
        </authorList>
    </citation>
    <scope>NUCLEOTIDE SEQUENCE</scope>
    <source>
        <strain evidence="1">BPL698</strain>
    </source>
</reference>
<dbReference type="EMBL" id="JAGFNK010000009">
    <property type="protein sequence ID" value="KAI9512366.1"/>
    <property type="molecule type" value="Genomic_DNA"/>
</dbReference>
<organism evidence="1 2">
    <name type="scientific">Russula earlei</name>
    <dbReference type="NCBI Taxonomy" id="71964"/>
    <lineage>
        <taxon>Eukaryota</taxon>
        <taxon>Fungi</taxon>
        <taxon>Dikarya</taxon>
        <taxon>Basidiomycota</taxon>
        <taxon>Agaricomycotina</taxon>
        <taxon>Agaricomycetes</taxon>
        <taxon>Russulales</taxon>
        <taxon>Russulaceae</taxon>
        <taxon>Russula</taxon>
    </lineage>
</organism>
<comment type="caution">
    <text evidence="1">The sequence shown here is derived from an EMBL/GenBank/DDBJ whole genome shotgun (WGS) entry which is preliminary data.</text>
</comment>
<evidence type="ECO:0000313" key="1">
    <source>
        <dbReference type="EMBL" id="KAI9512366.1"/>
    </source>
</evidence>
<keyword evidence="2" id="KW-1185">Reference proteome</keyword>
<sequence length="303" mass="32669">MSFVPVFQPKHDRSQTKRQEGTQTVCEVAARRSRSRLLWRFAAAAGCGAEKSSKVERKRGRGRGGAGRWGRRRVGGGGDTWPGLAPGTQQKPGTFQGVTRTGNARTYRARLREGTLWSCEGHHAHLGWLAGVGPPPPGGGEGGENVRSRQPGRVCLPTPPESEPPVPVSFSPYPSVIRRKRSASHKTKQRGSAIGGGGLLSMPGRAAIAGRGWKGARLLGRPRQRQWLSIFGDGKQVELAFNPTRTGHTALRPFILKQAKRPGPFSLSRALGCLSGTPPPHLPVPLCLCTFVSGDRSRRYGCQ</sequence>
<dbReference type="Proteomes" id="UP001207468">
    <property type="component" value="Unassembled WGS sequence"/>
</dbReference>
<evidence type="ECO:0000313" key="2">
    <source>
        <dbReference type="Proteomes" id="UP001207468"/>
    </source>
</evidence>
<name>A0ACC0UL23_9AGAM</name>
<gene>
    <name evidence="1" type="ORF">F5148DRAFT_1365314</name>
</gene>
<proteinExistence type="predicted"/>